<dbReference type="Pfam" id="PF03401">
    <property type="entry name" value="TctC"/>
    <property type="match status" value="1"/>
</dbReference>
<evidence type="ECO:0000313" key="2">
    <source>
        <dbReference type="EMBL" id="SPD67421.1"/>
    </source>
</evidence>
<dbReference type="PIRSF" id="PIRSF017082">
    <property type="entry name" value="YflP"/>
    <property type="match status" value="1"/>
</dbReference>
<dbReference type="InterPro" id="IPR042100">
    <property type="entry name" value="Bug_dom1"/>
</dbReference>
<geneLocation type="plasmid" evidence="3">
    <name>cbm2636_mp</name>
</geneLocation>
<accession>A0A375FHE0</accession>
<organism evidence="2 3">
    <name type="scientific">Cupriavidus taiwanensis</name>
    <dbReference type="NCBI Taxonomy" id="164546"/>
    <lineage>
        <taxon>Bacteria</taxon>
        <taxon>Pseudomonadati</taxon>
        <taxon>Pseudomonadota</taxon>
        <taxon>Betaproteobacteria</taxon>
        <taxon>Burkholderiales</taxon>
        <taxon>Burkholderiaceae</taxon>
        <taxon>Cupriavidus</taxon>
    </lineage>
</organism>
<evidence type="ECO:0000256" key="1">
    <source>
        <dbReference type="ARBA" id="ARBA00006987"/>
    </source>
</evidence>
<dbReference type="RefSeq" id="WP_115682750.1">
    <property type="nucleotide sequence ID" value="NZ_LT977071.1"/>
</dbReference>
<comment type="similarity">
    <text evidence="1">Belongs to the UPF0065 (bug) family.</text>
</comment>
<dbReference type="SUPFAM" id="SSF53850">
    <property type="entry name" value="Periplasmic binding protein-like II"/>
    <property type="match status" value="1"/>
</dbReference>
<dbReference type="Gene3D" id="3.40.190.150">
    <property type="entry name" value="Bordetella uptake gene, domain 1"/>
    <property type="match status" value="1"/>
</dbReference>
<dbReference type="PANTHER" id="PTHR42928:SF5">
    <property type="entry name" value="BLR1237 PROTEIN"/>
    <property type="match status" value="1"/>
</dbReference>
<reference evidence="2 3" key="1">
    <citation type="submission" date="2018-01" db="EMBL/GenBank/DDBJ databases">
        <authorList>
            <person name="Clerissi C."/>
        </authorList>
    </citation>
    <scope>NUCLEOTIDE SEQUENCE [LARGE SCALE GENOMIC DNA]</scope>
    <source>
        <strain evidence="2">Cupriavidus taiwanensis SWF 66322</strain>
        <plasmid evidence="3">cbm2636_mp</plasmid>
    </source>
</reference>
<dbReference type="InterPro" id="IPR005064">
    <property type="entry name" value="BUG"/>
</dbReference>
<proteinExistence type="inferred from homology"/>
<name>A0A375FHE0_9BURK</name>
<dbReference type="AlphaFoldDB" id="A0A375FHE0"/>
<dbReference type="PANTHER" id="PTHR42928">
    <property type="entry name" value="TRICARBOXYLATE-BINDING PROTEIN"/>
    <property type="match status" value="1"/>
</dbReference>
<sequence>MEAVCRLRSTMRCMLAGAALLTATCASAATAWPDRPLRLVVPFPAGGSYDIIGRTLARKLEQRLGQPVVVENIAGGATVPGVSSVLKEKADGNTLLLASDGTLSINPYTIKGLRYRPDTDLTPVTIVSTVPHWIITRADRKQMTLSELKAHIQRNPGKVSISINVVAGAAHLGLADWKRRNGLDFTIVPYRGSPPAMADLIGGQTYAHVDVIGSSVNYVQDGKAKPLAVLQVEPVAQFPALETQRPGGADALQVRGNLALMVKAGTPAPVIDRLYQEVKASVHEADFAARLKTLAYEPVLSTPEQARRFLQTESIRYGAIARAVDLESN</sequence>
<gene>
    <name evidence="2" type="ORF">CBM2636_MP20271</name>
</gene>
<dbReference type="CDD" id="cd07012">
    <property type="entry name" value="PBP2_Bug_TTT"/>
    <property type="match status" value="1"/>
</dbReference>
<keyword evidence="2" id="KW-0614">Plasmid</keyword>
<dbReference type="EMBL" id="LT984814">
    <property type="protein sequence ID" value="SPD67421.1"/>
    <property type="molecule type" value="Genomic_DNA"/>
</dbReference>
<protein>
    <submittedName>
        <fullName evidence="2">ABC transporter substrate-binding protein</fullName>
    </submittedName>
</protein>
<dbReference type="Gene3D" id="3.40.190.10">
    <property type="entry name" value="Periplasmic binding protein-like II"/>
    <property type="match status" value="1"/>
</dbReference>
<dbReference type="Proteomes" id="UP000254259">
    <property type="component" value="Plasmid CBM2636_mp"/>
</dbReference>
<evidence type="ECO:0000313" key="3">
    <source>
        <dbReference type="Proteomes" id="UP000254259"/>
    </source>
</evidence>